<feature type="region of interest" description="Disordered" evidence="1">
    <location>
        <begin position="229"/>
        <end position="249"/>
    </location>
</feature>
<feature type="compositionally biased region" description="Basic residues" evidence="1">
    <location>
        <begin position="495"/>
        <end position="505"/>
    </location>
</feature>
<feature type="compositionally biased region" description="Polar residues" evidence="1">
    <location>
        <begin position="526"/>
        <end position="540"/>
    </location>
</feature>
<evidence type="ECO:0000256" key="1">
    <source>
        <dbReference type="SAM" id="MobiDB-lite"/>
    </source>
</evidence>
<evidence type="ECO:0008006" key="4">
    <source>
        <dbReference type="Google" id="ProtNLM"/>
    </source>
</evidence>
<evidence type="ECO:0000313" key="2">
    <source>
        <dbReference type="EMBL" id="RLN25707.1"/>
    </source>
</evidence>
<proteinExistence type="predicted"/>
<feature type="region of interest" description="Disordered" evidence="1">
    <location>
        <begin position="1"/>
        <end position="31"/>
    </location>
</feature>
<name>A0A3L6SVK0_PANMI</name>
<sequence>MAAEPPEPASSRDAPPAASSSSAAVAGVGGPNPCCVKLWKKYQKLETSRTALREAVKLLQAENEKLQKETSELSKVCKEERLRVDSAEAARATESDARDLLEKEIIELKTQNSSLQQTQNICKHDNELSRISELDEENRKLKQILGEERKKIASEKKKAEEEKSKALEMQKILKSETQKSEEYRRVADTERKVANDWRASCERLRSEANEVRAQLAAQIQRTEEALKRAETEKQKVTREKKRADSEKSLAEKNKAVIEVERKKVSEEKFCADNLYAKLEEQKKLNEHLRTSIQVDMKNAIEEKKRADHLFQKLEEERKQSEYLQRKTNELCAVRDAVPSGKYGRKHVDRASESANVKFLKEKLKLKKEQLKHVKNVSKLDKAKNALIRRELQRLKQDWMQLLCRFNVLDDHLAGGVEGIHVLTQLKQHPEIHGFEQKLLPNDSIPAPYFGLQAGMVPFDSSIPREYTLYQLPRESCTRPISGTSSELGPPLGSSHRTKSKSHHRSSCPTSISDEKLMGSQGKDSLFVSSSTDIRKNQNSAVPERHPKDSNSRALPLEALKLPLSGCTKVTDKTLGGDRKRKRTKKSLEPAACLPSKHDLLHSKSKADAATSNDVLAFEDDPSGPQQGNNNVLCVTEGDMGNHRRKYLAVSDKAPPFSFPSKAPSPGGRNGCAGSKFASLLSFEEMNKGNCLKLLNFDDDADEEKYRKAKERPLSPSLPIIRPRRTKVPTCAQPGSLGDRTLSNCPASGSDSIDSMRSKVLEVKEPGFQKLAQNCIQLGPSSNRIECSDFGEQLCSNDKSNAAANVSCSAGLVGVPTDASFGSLLREDVAGNSAASSAKILDNTSRLVLSGSSCSGHSNSILQLQHLSKEVPSKKGSNQIGDRSLGPGLQANVGASETTVTKQSHLDSNSMLGHYCVSEKTQMHVVGFTRMKRSTMANIFRYWEMLGSQTREHSKESFIDGPLLEKVSADPLLPTDEKVSLIFSLLLWDIRFTEETFADGNFASSAFSLSVKSHLETRWTILRGDQLDVLISLIEDFLLNKEVIVCEKMGQKVFGASKDHKLDDEAGIQLSVKPAKVDQFIAACILLASICVEVERVDVVLEVSYKVLQMGKSNLLWTLLALHVFGSVCGDKFLFPKSCNFLATAIRLVVLLLESKDTSLCLVSSCTQSNKPTTLPSCSHCLFDVDTVSIDGFISSLLDELDLCSLLWNNHAYSNETTRRSSHSGSNELEINCGELCSIFKQGKLAEDSDNSPAGINLCYFTELISLLELFGIYMSCEWTYTNVVVRLLEVLELCMCDEYSAALLVLVSQLGRSFIDDVGYEHRSVSELRDKLSSFLAGASFTKSSSLSVQFSAIGALVYSWSHNIISDYSLALTDEDDVCVNFEDAEAFCRSCFFFNIMLMYLQEQLRNPTAKHSEKGHANAGFGPRNVFSTEIIAERVGKVSVSMFEGGGTNFYDPTSLSCTPVFPPLLENGGGLCKRCLPMY</sequence>
<organism evidence="2 3">
    <name type="scientific">Panicum miliaceum</name>
    <name type="common">Proso millet</name>
    <name type="synonym">Broomcorn millet</name>
    <dbReference type="NCBI Taxonomy" id="4540"/>
    <lineage>
        <taxon>Eukaryota</taxon>
        <taxon>Viridiplantae</taxon>
        <taxon>Streptophyta</taxon>
        <taxon>Embryophyta</taxon>
        <taxon>Tracheophyta</taxon>
        <taxon>Spermatophyta</taxon>
        <taxon>Magnoliopsida</taxon>
        <taxon>Liliopsida</taxon>
        <taxon>Poales</taxon>
        <taxon>Poaceae</taxon>
        <taxon>PACMAD clade</taxon>
        <taxon>Panicoideae</taxon>
        <taxon>Panicodae</taxon>
        <taxon>Paniceae</taxon>
        <taxon>Panicinae</taxon>
        <taxon>Panicum</taxon>
        <taxon>Panicum sect. Panicum</taxon>
    </lineage>
</organism>
<dbReference type="Proteomes" id="UP000275267">
    <property type="component" value="Unassembled WGS sequence"/>
</dbReference>
<feature type="region of interest" description="Disordered" evidence="1">
    <location>
        <begin position="570"/>
        <end position="589"/>
    </location>
</feature>
<feature type="compositionally biased region" description="Low complexity" evidence="1">
    <location>
        <begin position="9"/>
        <end position="26"/>
    </location>
</feature>
<dbReference type="PANTHER" id="PTHR35480">
    <property type="entry name" value="MATERNAL EFFECT EMBRYO ARREST 22"/>
    <property type="match status" value="1"/>
</dbReference>
<comment type="caution">
    <text evidence="2">The sequence shown here is derived from an EMBL/GenBank/DDBJ whole genome shotgun (WGS) entry which is preliminary data.</text>
</comment>
<dbReference type="EMBL" id="PQIB02000004">
    <property type="protein sequence ID" value="RLN25707.1"/>
    <property type="molecule type" value="Genomic_DNA"/>
</dbReference>
<gene>
    <name evidence="2" type="ORF">C2845_PM07G24270</name>
</gene>
<dbReference type="OrthoDB" id="1933275at2759"/>
<reference evidence="3" key="1">
    <citation type="journal article" date="2019" name="Nat. Commun.">
        <title>The genome of broomcorn millet.</title>
        <authorList>
            <person name="Zou C."/>
            <person name="Miki D."/>
            <person name="Li D."/>
            <person name="Tang Q."/>
            <person name="Xiao L."/>
            <person name="Rajput S."/>
            <person name="Deng P."/>
            <person name="Jia W."/>
            <person name="Huang R."/>
            <person name="Zhang M."/>
            <person name="Sun Y."/>
            <person name="Hu J."/>
            <person name="Fu X."/>
            <person name="Schnable P.S."/>
            <person name="Li F."/>
            <person name="Zhang H."/>
            <person name="Feng B."/>
            <person name="Zhu X."/>
            <person name="Liu R."/>
            <person name="Schnable J.C."/>
            <person name="Zhu J.-K."/>
            <person name="Zhang H."/>
        </authorList>
    </citation>
    <scope>NUCLEOTIDE SEQUENCE [LARGE SCALE GENOMIC DNA]</scope>
</reference>
<protein>
    <recommendedName>
        <fullName evidence="4">Maternal effect embryo arrest 22</fullName>
    </recommendedName>
</protein>
<evidence type="ECO:0000313" key="3">
    <source>
        <dbReference type="Proteomes" id="UP000275267"/>
    </source>
</evidence>
<dbReference type="STRING" id="4540.A0A3L6SVK0"/>
<keyword evidence="3" id="KW-1185">Reference proteome</keyword>
<feature type="region of interest" description="Disordered" evidence="1">
    <location>
        <begin position="479"/>
        <end position="552"/>
    </location>
</feature>
<dbReference type="PANTHER" id="PTHR35480:SF1">
    <property type="entry name" value="MATERNAL EFFECT EMBRYO ARREST 22"/>
    <property type="match status" value="1"/>
</dbReference>
<accession>A0A3L6SVK0</accession>